<evidence type="ECO:0000256" key="4">
    <source>
        <dbReference type="ARBA" id="ARBA00022452"/>
    </source>
</evidence>
<dbReference type="Gene3D" id="3.30.1370.120">
    <property type="match status" value="3"/>
</dbReference>
<evidence type="ECO:0000259" key="13">
    <source>
        <dbReference type="Pfam" id="PF00263"/>
    </source>
</evidence>
<dbReference type="GO" id="GO:0009279">
    <property type="term" value="C:cell outer membrane"/>
    <property type="evidence" value="ECO:0007669"/>
    <property type="project" value="UniProtKB-SubCell"/>
</dbReference>
<dbReference type="InterPro" id="IPR050810">
    <property type="entry name" value="Bact_Secretion_Sys_Channel"/>
</dbReference>
<evidence type="ECO:0000256" key="3">
    <source>
        <dbReference type="ARBA" id="ARBA00022448"/>
    </source>
</evidence>
<dbReference type="RefSeq" id="WP_085464544.1">
    <property type="nucleotide sequence ID" value="NZ_FXBL01000004.1"/>
</dbReference>
<protein>
    <submittedName>
        <fullName evidence="16">Type II secretion system protein D (GspD)</fullName>
    </submittedName>
</protein>
<evidence type="ECO:0000256" key="2">
    <source>
        <dbReference type="ARBA" id="ARBA00006980"/>
    </source>
</evidence>
<keyword evidence="8" id="KW-0472">Membrane</keyword>
<dbReference type="InterPro" id="IPR005644">
    <property type="entry name" value="NolW-like"/>
</dbReference>
<organism evidence="16 17">
    <name type="scientific">Mesorhizobium australicum</name>
    <dbReference type="NCBI Taxonomy" id="536018"/>
    <lineage>
        <taxon>Bacteria</taxon>
        <taxon>Pseudomonadati</taxon>
        <taxon>Pseudomonadota</taxon>
        <taxon>Alphaproteobacteria</taxon>
        <taxon>Hyphomicrobiales</taxon>
        <taxon>Phyllobacteriaceae</taxon>
        <taxon>Mesorhizobium</taxon>
    </lineage>
</organism>
<dbReference type="PRINTS" id="PR00811">
    <property type="entry name" value="BCTERIALGSPD"/>
</dbReference>
<feature type="domain" description="NolW-like" evidence="14">
    <location>
        <begin position="255"/>
        <end position="318"/>
    </location>
</feature>
<evidence type="ECO:0000256" key="10">
    <source>
        <dbReference type="RuleBase" id="RU004004"/>
    </source>
</evidence>
<keyword evidence="3 10" id="KW-0813">Transport</keyword>
<feature type="region of interest" description="Disordered" evidence="11">
    <location>
        <begin position="373"/>
        <end position="395"/>
    </location>
</feature>
<gene>
    <name evidence="16" type="ORF">SAMN02982922_2618</name>
</gene>
<dbReference type="InterPro" id="IPR049371">
    <property type="entry name" value="GspD-like_N0"/>
</dbReference>
<reference evidence="16 17" key="1">
    <citation type="submission" date="2017-04" db="EMBL/GenBank/DDBJ databases">
        <authorList>
            <person name="Afonso C.L."/>
            <person name="Miller P.J."/>
            <person name="Scott M.A."/>
            <person name="Spackman E."/>
            <person name="Goraichik I."/>
            <person name="Dimitrov K.M."/>
            <person name="Suarez D.L."/>
            <person name="Swayne D.E."/>
        </authorList>
    </citation>
    <scope>NUCLEOTIDE SEQUENCE [LARGE SCALE GENOMIC DNA]</scope>
    <source>
        <strain evidence="16 17">B5P</strain>
    </source>
</reference>
<dbReference type="InterPro" id="IPR001775">
    <property type="entry name" value="GspD/PilQ"/>
</dbReference>
<evidence type="ECO:0000256" key="1">
    <source>
        <dbReference type="ARBA" id="ARBA00004442"/>
    </source>
</evidence>
<feature type="domain" description="GspD-like N0" evidence="15">
    <location>
        <begin position="91"/>
        <end position="161"/>
    </location>
</feature>
<keyword evidence="6 12" id="KW-0732">Signal</keyword>
<evidence type="ECO:0000256" key="12">
    <source>
        <dbReference type="SAM" id="SignalP"/>
    </source>
</evidence>
<dbReference type="GO" id="GO:0015627">
    <property type="term" value="C:type II protein secretion system complex"/>
    <property type="evidence" value="ECO:0007669"/>
    <property type="project" value="InterPro"/>
</dbReference>
<keyword evidence="17" id="KW-1185">Reference proteome</keyword>
<sequence length="695" mass="74938">MYRVLALVILVVMLASCASNSKNDVFSSVLTNLDDNGRPLPPENSGVSRRLTGSDADNFNGVSAGGSGQFVSGRAPYTAETSSSGQTEYRLNLVDAPIAAAVKNVLGDILGLNYTIDPRVRGSITLQTSAPVNRNTLVDILETTLAANGFAIVKGSGTYNIVPLSEALAKTPSVSVPSTVSRTPGLKIQVVELQYISAEEMRVILAPISREGSILRVDNARNYIMIAGTNPDLAAMREAIQVFDVDWMKGMSVALHPLKTSRPDAVAKELETIFRAQEGPGTNLIKFVPNERLNSVLVITSRPQYLARAEGWIRQLDRLASTSEEQLFVYQIQNRSAEEMAKVLQSVLSKQSGDPLESTPSVSPDLQTELIASEPANPTSPGGGSSPSSQSGVPSVVADTENNALLISTTARNYERIERILRQIDVLPTQVLLEAIIAEVTLTDELKFGVRWFFENGDFSIGFSDLESGGTGKSFPGLGWSFASTNLEVTLNALSSVTNVKVISSPTLMALNNQKATLQIGDQVPIATRTSTSVDNPDAPIVSTITLKDTGIILNVTPRVNTSGRVLLDIEQEASSVVRTTTSGIDSPTIQQRKVETRVAVNDGEALIIGGLIQERNSKAKGQVPILGDIPVLGNAFKNKTDTIERTELVIFIRPKVVRNVQEARSVNDEFRKRLDFGASETPGNRIKRDLKRLQ</sequence>
<dbReference type="NCBIfam" id="TIGR02517">
    <property type="entry name" value="type_II_gspD"/>
    <property type="match status" value="1"/>
</dbReference>
<evidence type="ECO:0000313" key="16">
    <source>
        <dbReference type="EMBL" id="SMH41749.1"/>
    </source>
</evidence>
<keyword evidence="7" id="KW-0653">Protein transport</keyword>
<evidence type="ECO:0000256" key="11">
    <source>
        <dbReference type="SAM" id="MobiDB-lite"/>
    </source>
</evidence>
<evidence type="ECO:0000259" key="15">
    <source>
        <dbReference type="Pfam" id="PF21305"/>
    </source>
</evidence>
<dbReference type="PRINTS" id="PR01032">
    <property type="entry name" value="PHAGEIV"/>
</dbReference>
<accession>A0A1X7NU65</accession>
<dbReference type="InterPro" id="IPR004846">
    <property type="entry name" value="T2SS/T3SS_dom"/>
</dbReference>
<dbReference type="AlphaFoldDB" id="A0A1X7NU65"/>
<feature type="chain" id="PRO_5012801478" evidence="12">
    <location>
        <begin position="22"/>
        <end position="695"/>
    </location>
</feature>
<keyword evidence="9" id="KW-0998">Cell outer membrane</keyword>
<dbReference type="Pfam" id="PF21305">
    <property type="entry name" value="type_II_gspD_N0"/>
    <property type="match status" value="1"/>
</dbReference>
<name>A0A1X7NU65_9HYPH</name>
<proteinExistence type="inferred from homology"/>
<evidence type="ECO:0000256" key="5">
    <source>
        <dbReference type="ARBA" id="ARBA00022692"/>
    </source>
</evidence>
<evidence type="ECO:0000259" key="14">
    <source>
        <dbReference type="Pfam" id="PF03958"/>
    </source>
</evidence>
<dbReference type="InterPro" id="IPR038591">
    <property type="entry name" value="NolW-like_sf"/>
</dbReference>
<feature type="domain" description="Type II/III secretion system secretin-like" evidence="13">
    <location>
        <begin position="493"/>
        <end position="659"/>
    </location>
</feature>
<feature type="domain" description="NolW-like" evidence="14">
    <location>
        <begin position="328"/>
        <end position="430"/>
    </location>
</feature>
<evidence type="ECO:0000256" key="9">
    <source>
        <dbReference type="ARBA" id="ARBA00023237"/>
    </source>
</evidence>
<dbReference type="Gene3D" id="3.55.50.30">
    <property type="match status" value="1"/>
</dbReference>
<dbReference type="Pfam" id="PF03958">
    <property type="entry name" value="Secretin_N"/>
    <property type="match status" value="2"/>
</dbReference>
<dbReference type="PANTHER" id="PTHR30332:SF25">
    <property type="entry name" value="SECRETIN XPSD"/>
    <property type="match status" value="1"/>
</dbReference>
<evidence type="ECO:0000256" key="8">
    <source>
        <dbReference type="ARBA" id="ARBA00023136"/>
    </source>
</evidence>
<dbReference type="GO" id="GO:0015628">
    <property type="term" value="P:protein secretion by the type II secretion system"/>
    <property type="evidence" value="ECO:0007669"/>
    <property type="project" value="InterPro"/>
</dbReference>
<keyword evidence="4" id="KW-1134">Transmembrane beta strand</keyword>
<dbReference type="InterPro" id="IPR013356">
    <property type="entry name" value="T2SS_GspD"/>
</dbReference>
<comment type="similarity">
    <text evidence="2">Belongs to the bacterial secretin family. GSP D subfamily.</text>
</comment>
<feature type="compositionally biased region" description="Low complexity" evidence="11">
    <location>
        <begin position="386"/>
        <end position="395"/>
    </location>
</feature>
<dbReference type="PROSITE" id="PS51257">
    <property type="entry name" value="PROKAR_LIPOPROTEIN"/>
    <property type="match status" value="1"/>
</dbReference>
<dbReference type="EMBL" id="FXBL01000004">
    <property type="protein sequence ID" value="SMH41749.1"/>
    <property type="molecule type" value="Genomic_DNA"/>
</dbReference>
<dbReference type="Pfam" id="PF00263">
    <property type="entry name" value="Secretin"/>
    <property type="match status" value="1"/>
</dbReference>
<evidence type="ECO:0000313" key="17">
    <source>
        <dbReference type="Proteomes" id="UP000193083"/>
    </source>
</evidence>
<keyword evidence="5" id="KW-0812">Transmembrane</keyword>
<dbReference type="PANTHER" id="PTHR30332">
    <property type="entry name" value="PROBABLE GENERAL SECRETION PATHWAY PROTEIN D"/>
    <property type="match status" value="1"/>
</dbReference>
<dbReference type="Proteomes" id="UP000193083">
    <property type="component" value="Unassembled WGS sequence"/>
</dbReference>
<comment type="subcellular location">
    <subcellularLocation>
        <location evidence="1 10">Cell outer membrane</location>
    </subcellularLocation>
</comment>
<evidence type="ECO:0000256" key="7">
    <source>
        <dbReference type="ARBA" id="ARBA00022927"/>
    </source>
</evidence>
<feature type="signal peptide" evidence="12">
    <location>
        <begin position="1"/>
        <end position="21"/>
    </location>
</feature>
<evidence type="ECO:0000256" key="6">
    <source>
        <dbReference type="ARBA" id="ARBA00022729"/>
    </source>
</evidence>